<evidence type="ECO:0000256" key="8">
    <source>
        <dbReference type="ARBA" id="ARBA00023170"/>
    </source>
</evidence>
<evidence type="ECO:0000256" key="3">
    <source>
        <dbReference type="ARBA" id="ARBA00022452"/>
    </source>
</evidence>
<dbReference type="InterPro" id="IPR000531">
    <property type="entry name" value="Beta-barrel_TonB"/>
</dbReference>
<keyword evidence="13" id="KW-1133">Transmembrane helix</keyword>
<dbReference type="Gene3D" id="2.40.170.20">
    <property type="entry name" value="TonB-dependent receptor, beta-barrel domain"/>
    <property type="match status" value="1"/>
</dbReference>
<feature type="region of interest" description="Disordered" evidence="12">
    <location>
        <begin position="1"/>
        <end position="28"/>
    </location>
</feature>
<dbReference type="GO" id="GO:0044718">
    <property type="term" value="P:siderophore transmembrane transport"/>
    <property type="evidence" value="ECO:0007669"/>
    <property type="project" value="TreeGrafter"/>
</dbReference>
<gene>
    <name evidence="16" type="ORF">COY52_04280</name>
</gene>
<protein>
    <recommendedName>
        <fullName evidence="18">TonB-dependent receptor</fullName>
    </recommendedName>
</protein>
<comment type="caution">
    <text evidence="16">The sequence shown here is derived from an EMBL/GenBank/DDBJ whole genome shotgun (WGS) entry which is preliminary data.</text>
</comment>
<dbReference type="GO" id="GO:0015344">
    <property type="term" value="F:siderophore uptake transmembrane transporter activity"/>
    <property type="evidence" value="ECO:0007669"/>
    <property type="project" value="TreeGrafter"/>
</dbReference>
<comment type="similarity">
    <text evidence="10 11">Belongs to the TonB-dependent receptor family.</text>
</comment>
<feature type="domain" description="TonB-dependent receptor plug" evidence="15">
    <location>
        <begin position="148"/>
        <end position="252"/>
    </location>
</feature>
<accession>A0A2M7SDB2</accession>
<keyword evidence="9 10" id="KW-0998">Cell outer membrane</keyword>
<dbReference type="Gene3D" id="2.170.130.10">
    <property type="entry name" value="TonB-dependent receptor, plug domain"/>
    <property type="match status" value="1"/>
</dbReference>
<evidence type="ECO:0000256" key="2">
    <source>
        <dbReference type="ARBA" id="ARBA00022448"/>
    </source>
</evidence>
<keyword evidence="8" id="KW-0675">Receptor</keyword>
<dbReference type="EMBL" id="PFMR01000110">
    <property type="protein sequence ID" value="PIZ17515.1"/>
    <property type="molecule type" value="Genomic_DNA"/>
</dbReference>
<proteinExistence type="inferred from homology"/>
<keyword evidence="6 11" id="KW-0798">TonB box</keyword>
<evidence type="ECO:0000313" key="17">
    <source>
        <dbReference type="Proteomes" id="UP000229307"/>
    </source>
</evidence>
<evidence type="ECO:0000256" key="7">
    <source>
        <dbReference type="ARBA" id="ARBA00023136"/>
    </source>
</evidence>
<keyword evidence="5" id="KW-0732">Signal</keyword>
<organism evidence="16 17">
    <name type="scientific">Candidatus Desantisbacteria bacterium CG_4_10_14_0_8_um_filter_48_22</name>
    <dbReference type="NCBI Taxonomy" id="1974543"/>
    <lineage>
        <taxon>Bacteria</taxon>
        <taxon>Candidatus Desantisiibacteriota</taxon>
    </lineage>
</organism>
<dbReference type="InterPro" id="IPR012910">
    <property type="entry name" value="Plug_dom"/>
</dbReference>
<feature type="transmembrane region" description="Helical" evidence="13">
    <location>
        <begin position="36"/>
        <end position="55"/>
    </location>
</feature>
<feature type="compositionally biased region" description="Basic and acidic residues" evidence="12">
    <location>
        <begin position="1"/>
        <end position="16"/>
    </location>
</feature>
<evidence type="ECO:0000256" key="1">
    <source>
        <dbReference type="ARBA" id="ARBA00004571"/>
    </source>
</evidence>
<dbReference type="SUPFAM" id="SSF56935">
    <property type="entry name" value="Porins"/>
    <property type="match status" value="1"/>
</dbReference>
<comment type="subcellular location">
    <subcellularLocation>
        <location evidence="1 10">Cell outer membrane</location>
        <topology evidence="1 10">Multi-pass membrane protein</topology>
    </subcellularLocation>
</comment>
<dbReference type="InterPro" id="IPR039426">
    <property type="entry name" value="TonB-dep_rcpt-like"/>
</dbReference>
<evidence type="ECO:0000256" key="4">
    <source>
        <dbReference type="ARBA" id="ARBA00022692"/>
    </source>
</evidence>
<dbReference type="PROSITE" id="PS52016">
    <property type="entry name" value="TONB_DEPENDENT_REC_3"/>
    <property type="match status" value="1"/>
</dbReference>
<evidence type="ECO:0000256" key="12">
    <source>
        <dbReference type="SAM" id="MobiDB-lite"/>
    </source>
</evidence>
<name>A0A2M7SDB2_9BACT</name>
<dbReference type="Pfam" id="PF00593">
    <property type="entry name" value="TonB_dep_Rec_b-barrel"/>
    <property type="match status" value="1"/>
</dbReference>
<keyword evidence="7 10" id="KW-0472">Membrane</keyword>
<keyword evidence="4 10" id="KW-0812">Transmembrane</keyword>
<dbReference type="InterPro" id="IPR036942">
    <property type="entry name" value="Beta-barrel_TonB_sf"/>
</dbReference>
<dbReference type="CDD" id="cd01347">
    <property type="entry name" value="ligand_gated_channel"/>
    <property type="match status" value="1"/>
</dbReference>
<dbReference type="InterPro" id="IPR037066">
    <property type="entry name" value="Plug_dom_sf"/>
</dbReference>
<evidence type="ECO:0000256" key="11">
    <source>
        <dbReference type="RuleBase" id="RU003357"/>
    </source>
</evidence>
<evidence type="ECO:0000256" key="9">
    <source>
        <dbReference type="ARBA" id="ARBA00023237"/>
    </source>
</evidence>
<evidence type="ECO:0000259" key="15">
    <source>
        <dbReference type="Pfam" id="PF07715"/>
    </source>
</evidence>
<reference evidence="17" key="1">
    <citation type="submission" date="2017-09" db="EMBL/GenBank/DDBJ databases">
        <title>Depth-based differentiation of microbial function through sediment-hosted aquifers and enrichment of novel symbionts in the deep terrestrial subsurface.</title>
        <authorList>
            <person name="Probst A.J."/>
            <person name="Ladd B."/>
            <person name="Jarett J.K."/>
            <person name="Geller-Mcgrath D.E."/>
            <person name="Sieber C.M.K."/>
            <person name="Emerson J.B."/>
            <person name="Anantharaman K."/>
            <person name="Thomas B.C."/>
            <person name="Malmstrom R."/>
            <person name="Stieglmeier M."/>
            <person name="Klingl A."/>
            <person name="Woyke T."/>
            <person name="Ryan C.M."/>
            <person name="Banfield J.F."/>
        </authorList>
    </citation>
    <scope>NUCLEOTIDE SEQUENCE [LARGE SCALE GENOMIC DNA]</scope>
</reference>
<keyword evidence="2 10" id="KW-0813">Transport</keyword>
<keyword evidence="3 10" id="KW-1134">Transmembrane beta strand</keyword>
<evidence type="ECO:0008006" key="18">
    <source>
        <dbReference type="Google" id="ProtNLM"/>
    </source>
</evidence>
<dbReference type="AlphaFoldDB" id="A0A2M7SDB2"/>
<evidence type="ECO:0000256" key="5">
    <source>
        <dbReference type="ARBA" id="ARBA00022729"/>
    </source>
</evidence>
<evidence type="ECO:0000256" key="6">
    <source>
        <dbReference type="ARBA" id="ARBA00023077"/>
    </source>
</evidence>
<evidence type="ECO:0000256" key="13">
    <source>
        <dbReference type="SAM" id="Phobius"/>
    </source>
</evidence>
<evidence type="ECO:0000313" key="16">
    <source>
        <dbReference type="EMBL" id="PIZ17515.1"/>
    </source>
</evidence>
<sequence length="763" mass="84683">MKNRKDLMPAQQDRRAVPRKAGRGASGKQEVKMLKGVKGAVAGVIMVLAVAVWSADGCAAKLYLRDGKVLTGTVTSSDTDFVTLSTDFGRFTVPRNKVERLVYNEVPAQDEGEEDPVDRAERLYKESRIANGLDGTVVTANRGECMLSDLPVVVDIITRKDIEKTNAKNVADAIARNCGADIISYPEGLSDVGIRGFAPNPGSNMRRTAVLVDGRKILTTNLSTILIDDVERIEVLKGPASYLYGSGGMGGAINIVTKHSREKVKGEVGYEFRTFMAWKGFADIGGSAFPGTDYDLTLLAFEEAQYPVPPANRLWLGNSCTNYNGAYRSGFKLTDNHRIDWRVDMFLAQDMNYAGDFENKVQDPGKKDMSRLTYDVIYGGKTETDEHMWQARFYGGNNVSAYKSQAGYKTNDSRTDYMNISAQDRERFSDHHEVVFGADYNWDKTVNGRCANGANTAPLAPDSEKFNFGVFACDRLRVMDERLMLTLGIRYDGYKLDALSTDFLKNSPGEEYSSSFDPRVAAAWRVSDIAQVHASAGTGFVVPEPYQKIGSFTPPTGDTRAVHGNIDLLPEKNVVYDAGVTFNMPAVYADISYFYSFLNGGIEKTTTGATLTYQNAVNAEAYGIEGKATVVLSDIWGWSKTVRAYANFTWLLKNWDITNQRDVYNVGKFKANCGVDFEGKRMNLRCNYRFVGDRRDLYQPLNEPAQVKQVGNLNIVDVNFNYKIVEWLHASIKIDNLLNQRVEDKYGYPLPGTVVFGGIALKF</sequence>
<dbReference type="PANTHER" id="PTHR30069:SF29">
    <property type="entry name" value="HEMOGLOBIN AND HEMOGLOBIN-HAPTOGLOBIN-BINDING PROTEIN 1-RELATED"/>
    <property type="match status" value="1"/>
</dbReference>
<evidence type="ECO:0000256" key="10">
    <source>
        <dbReference type="PROSITE-ProRule" id="PRU01360"/>
    </source>
</evidence>
<dbReference type="Proteomes" id="UP000229307">
    <property type="component" value="Unassembled WGS sequence"/>
</dbReference>
<dbReference type="GO" id="GO:0009279">
    <property type="term" value="C:cell outer membrane"/>
    <property type="evidence" value="ECO:0007669"/>
    <property type="project" value="UniProtKB-SubCell"/>
</dbReference>
<dbReference type="Pfam" id="PF07715">
    <property type="entry name" value="Plug"/>
    <property type="match status" value="1"/>
</dbReference>
<dbReference type="PANTHER" id="PTHR30069">
    <property type="entry name" value="TONB-DEPENDENT OUTER MEMBRANE RECEPTOR"/>
    <property type="match status" value="1"/>
</dbReference>
<feature type="domain" description="TonB-dependent receptor-like beta-barrel" evidence="14">
    <location>
        <begin position="324"/>
        <end position="737"/>
    </location>
</feature>
<evidence type="ECO:0000259" key="14">
    <source>
        <dbReference type="Pfam" id="PF00593"/>
    </source>
</evidence>